<dbReference type="AlphaFoldDB" id="A0A8J2WR18"/>
<evidence type="ECO:0000256" key="16">
    <source>
        <dbReference type="ARBA" id="ARBA00023180"/>
    </source>
</evidence>
<dbReference type="GO" id="GO:0015012">
    <property type="term" value="P:heparan sulfate proteoglycan biosynthetic process"/>
    <property type="evidence" value="ECO:0007669"/>
    <property type="project" value="UniProtKB-ARBA"/>
</dbReference>
<comment type="pathway">
    <text evidence="4">Glycan metabolism; heparan sulfate biosynthesis.</text>
</comment>
<evidence type="ECO:0000256" key="2">
    <source>
        <dbReference type="ARBA" id="ARBA00004555"/>
    </source>
</evidence>
<dbReference type="InterPro" id="IPR015338">
    <property type="entry name" value="GT64_dom"/>
</dbReference>
<dbReference type="InterPro" id="IPR004263">
    <property type="entry name" value="Exostosin"/>
</dbReference>
<evidence type="ECO:0000256" key="21">
    <source>
        <dbReference type="SAM" id="Phobius"/>
    </source>
</evidence>
<proteinExistence type="inferred from homology"/>
<sequence>MDSMERCEYRPILSGSKGNREGGFCHWLSTVRLSRIIFCILIVLVIVPIVTHYYLSSVGSEQSESFHSRNKLDLPDDLGSSKATEVKVRIEEMLRIKMSVNNELRDLEAKRQKLQSEISSLGMKIEELKNEAGRKVIELDRIKLSISQAEVAHLEILERNQPELRLPAKLEPNPSNDFLPMPNLEAESNCSIYSCVDFSRCSLISNFPVYVYPFSGEGYEERIFASLSQTLNYNPHITSNSQEACLFIYVNSSPEQELLKNLANLSFWAGDGRNHIIFNIAYSSKETPTVLSNGNNENSTYGRAMIVQSVFHTYRPHFDLLVPPLLGPPGSDVWYGLPSITPARRRYLLSYSGQSFGNSSEVQSTLEQLTASTTSDEFYFEFQCSNQSNKTDTSLCGNIQTRSAVLQQSTFVLIPLPLFDLTSLVVQLRLYEALKYGSIPIMIGNHNAKFLLPYEDVIDWNRAVIKLPTSRLPELHFYTRAVTDRDILAMRRQGRVLWEKYFGSVQSIVDSVVAVFRHRIGIPPPAILDEPSPSVFNETFLPLKTEAALQDVNGDLDENLGPIEPAYPSPKFQRNLTFSLLHGYEMWNTWTHPFHLFPQTPYDPVMPSEAKFIGSGLGFRPIGGGCGGSGKEFSENLGGNLPREQFTIVILTYEREQVLIESLARLNGLPYLHKVVVVWNSPRPPSPDLKWPEIGVEVHVIRTLKNSLNNRFLPYDVIETEAVLSVDDDAHLRHDEIIFGFRVWREQRDRVVGFPGRFHAWDLEHKNWAYNSNYSCELSMILTGAAFYHKYYNYLYSLVMPQAIRDKVDEFMNCEDIAMNFLVSHITRQPPVKVTSRWTFRCPGCPVSLSEDETHFQERHKCINFFVKVYGYMPLLNTQFRVDSVLFKTRIPHDKQKCFKFI</sequence>
<keyword evidence="6" id="KW-0328">Glycosyltransferase</keyword>
<evidence type="ECO:0000256" key="17">
    <source>
        <dbReference type="ARBA" id="ARBA00023211"/>
    </source>
</evidence>
<comment type="catalytic activity">
    <reaction evidence="18">
        <text>3-O-(beta-D-GlcA-(1-&gt;3)-beta-D-Gal-(1-&gt;3)-beta-D-Gal-(1-&gt;4)-beta-D-Xyl)-L-seryl-[protein] + UDP-N-acetyl-alpha-D-glucosamine = 3-O-(alpha-D-GlcNAc-(1-&gt;4)-beta-D-GlcA-(1-&gt;3)-beta-D-Gal-(1-&gt;3)-beta-D-Gal-(1-&gt;4)-beta-D-Xyl)-L-seryl-[protein] + UDP + H(+)</text>
        <dbReference type="Rhea" id="RHEA:16221"/>
        <dbReference type="Rhea" id="RHEA-COMP:12573"/>
        <dbReference type="Rhea" id="RHEA-COMP:12574"/>
        <dbReference type="ChEBI" id="CHEBI:15378"/>
        <dbReference type="ChEBI" id="CHEBI:57705"/>
        <dbReference type="ChEBI" id="CHEBI:58223"/>
        <dbReference type="ChEBI" id="CHEBI:132093"/>
        <dbReference type="ChEBI" id="CHEBI:132104"/>
        <dbReference type="EC" id="2.4.1.223"/>
    </reaction>
</comment>
<keyword evidence="20" id="KW-0175">Coiled coil</keyword>
<evidence type="ECO:0000259" key="22">
    <source>
        <dbReference type="Pfam" id="PF03016"/>
    </source>
</evidence>
<gene>
    <name evidence="24" type="ORF">DGAL_LOCUS16154</name>
</gene>
<evidence type="ECO:0000256" key="12">
    <source>
        <dbReference type="ARBA" id="ARBA00022989"/>
    </source>
</evidence>
<dbReference type="FunFam" id="3.90.550.10:FF:000033">
    <property type="entry name" value="Exostosin-like glycosyltransferase 3"/>
    <property type="match status" value="1"/>
</dbReference>
<evidence type="ECO:0000256" key="7">
    <source>
        <dbReference type="ARBA" id="ARBA00022679"/>
    </source>
</evidence>
<evidence type="ECO:0000256" key="20">
    <source>
        <dbReference type="SAM" id="Coils"/>
    </source>
</evidence>
<evidence type="ECO:0000256" key="13">
    <source>
        <dbReference type="ARBA" id="ARBA00023034"/>
    </source>
</evidence>
<keyword evidence="9" id="KW-0479">Metal-binding</keyword>
<feature type="coiled-coil region" evidence="20">
    <location>
        <begin position="90"/>
        <end position="131"/>
    </location>
</feature>
<evidence type="ECO:0000313" key="24">
    <source>
        <dbReference type="EMBL" id="CAH0112439.1"/>
    </source>
</evidence>
<evidence type="ECO:0000256" key="15">
    <source>
        <dbReference type="ARBA" id="ARBA00023157"/>
    </source>
</evidence>
<reference evidence="24" key="1">
    <citation type="submission" date="2021-11" db="EMBL/GenBank/DDBJ databases">
        <authorList>
            <person name="Schell T."/>
        </authorList>
    </citation>
    <scope>NUCLEOTIDE SEQUENCE</scope>
    <source>
        <strain evidence="24">M5</strain>
    </source>
</reference>
<evidence type="ECO:0000256" key="5">
    <source>
        <dbReference type="ARBA" id="ARBA00010271"/>
    </source>
</evidence>
<dbReference type="GO" id="GO:0001888">
    <property type="term" value="F:glucuronyl-galactosyl-proteoglycan 4-alpha-N-acetylglucosaminyltransferase activity"/>
    <property type="evidence" value="ECO:0007669"/>
    <property type="project" value="UniProtKB-EC"/>
</dbReference>
<feature type="domain" description="Exostosin GT47" evidence="22">
    <location>
        <begin position="206"/>
        <end position="481"/>
    </location>
</feature>
<evidence type="ECO:0000256" key="9">
    <source>
        <dbReference type="ARBA" id="ARBA00022723"/>
    </source>
</evidence>
<evidence type="ECO:0000256" key="3">
    <source>
        <dbReference type="ARBA" id="ARBA00004648"/>
    </source>
</evidence>
<dbReference type="EC" id="2.4.1.223" evidence="19"/>
<organism evidence="24 25">
    <name type="scientific">Daphnia galeata</name>
    <dbReference type="NCBI Taxonomy" id="27404"/>
    <lineage>
        <taxon>Eukaryota</taxon>
        <taxon>Metazoa</taxon>
        <taxon>Ecdysozoa</taxon>
        <taxon>Arthropoda</taxon>
        <taxon>Crustacea</taxon>
        <taxon>Branchiopoda</taxon>
        <taxon>Diplostraca</taxon>
        <taxon>Cladocera</taxon>
        <taxon>Anomopoda</taxon>
        <taxon>Daphniidae</taxon>
        <taxon>Daphnia</taxon>
    </lineage>
</organism>
<keyword evidence="8 21" id="KW-0812">Transmembrane</keyword>
<comment type="cofactor">
    <cofactor evidence="1">
        <name>Mn(2+)</name>
        <dbReference type="ChEBI" id="CHEBI:29035"/>
    </cofactor>
</comment>
<comment type="similarity">
    <text evidence="5">Belongs to the glycosyltransferase 47 family.</text>
</comment>
<evidence type="ECO:0000256" key="18">
    <source>
        <dbReference type="ARBA" id="ARBA00050948"/>
    </source>
</evidence>
<comment type="caution">
    <text evidence="24">The sequence shown here is derived from an EMBL/GenBank/DDBJ whole genome shotgun (WGS) entry which is preliminary data.</text>
</comment>
<feature type="domain" description="Glycosyl transferase 64" evidence="23">
    <location>
        <begin position="646"/>
        <end position="887"/>
    </location>
</feature>
<dbReference type="OrthoDB" id="5954868at2759"/>
<evidence type="ECO:0000256" key="1">
    <source>
        <dbReference type="ARBA" id="ARBA00001936"/>
    </source>
</evidence>
<evidence type="ECO:0000259" key="23">
    <source>
        <dbReference type="Pfam" id="PF09258"/>
    </source>
</evidence>
<dbReference type="SUPFAM" id="SSF53448">
    <property type="entry name" value="Nucleotide-diphospho-sugar transferases"/>
    <property type="match status" value="1"/>
</dbReference>
<dbReference type="Pfam" id="PF03016">
    <property type="entry name" value="Exostosin_GT47"/>
    <property type="match status" value="1"/>
</dbReference>
<evidence type="ECO:0000256" key="6">
    <source>
        <dbReference type="ARBA" id="ARBA00022676"/>
    </source>
</evidence>
<accession>A0A8J2WR18</accession>
<dbReference type="PANTHER" id="PTHR48261">
    <property type="entry name" value="ACETYLGLUCOSAMINYLTRANSFERASE"/>
    <property type="match status" value="1"/>
</dbReference>
<dbReference type="GO" id="GO:0005794">
    <property type="term" value="C:Golgi apparatus"/>
    <property type="evidence" value="ECO:0007669"/>
    <property type="project" value="UniProtKB-SubCell"/>
</dbReference>
<dbReference type="InterPro" id="IPR040911">
    <property type="entry name" value="Exostosin_GT47"/>
</dbReference>
<dbReference type="EMBL" id="CAKKLH010000325">
    <property type="protein sequence ID" value="CAH0112439.1"/>
    <property type="molecule type" value="Genomic_DNA"/>
</dbReference>
<dbReference type="GO" id="GO:0005789">
    <property type="term" value="C:endoplasmic reticulum membrane"/>
    <property type="evidence" value="ECO:0007669"/>
    <property type="project" value="UniProtKB-SubCell"/>
</dbReference>
<keyword evidence="13" id="KW-0333">Golgi apparatus</keyword>
<protein>
    <recommendedName>
        <fullName evidence="19">glucuronosyl-galactosyl-proteoglycan 4-alpha-N-acetylglucosaminyltransferase</fullName>
        <ecNumber evidence="19">2.4.1.223</ecNumber>
    </recommendedName>
</protein>
<evidence type="ECO:0000256" key="14">
    <source>
        <dbReference type="ARBA" id="ARBA00023136"/>
    </source>
</evidence>
<feature type="transmembrane region" description="Helical" evidence="21">
    <location>
        <begin position="36"/>
        <end position="55"/>
    </location>
</feature>
<dbReference type="GO" id="GO:0046872">
    <property type="term" value="F:metal ion binding"/>
    <property type="evidence" value="ECO:0007669"/>
    <property type="project" value="UniProtKB-KW"/>
</dbReference>
<dbReference type="Proteomes" id="UP000789390">
    <property type="component" value="Unassembled WGS sequence"/>
</dbReference>
<keyword evidence="10" id="KW-0256">Endoplasmic reticulum</keyword>
<keyword evidence="17" id="KW-0464">Manganese</keyword>
<dbReference type="Pfam" id="PF09258">
    <property type="entry name" value="Glyco_transf_64"/>
    <property type="match status" value="1"/>
</dbReference>
<keyword evidence="12 21" id="KW-1133">Transmembrane helix</keyword>
<keyword evidence="15" id="KW-1015">Disulfide bond</keyword>
<dbReference type="InterPro" id="IPR029044">
    <property type="entry name" value="Nucleotide-diphossugar_trans"/>
</dbReference>
<keyword evidence="7" id="KW-0808">Transferase</keyword>
<dbReference type="Gene3D" id="3.90.550.10">
    <property type="entry name" value="Spore Coat Polysaccharide Biosynthesis Protein SpsA, Chain A"/>
    <property type="match status" value="1"/>
</dbReference>
<keyword evidence="14 21" id="KW-0472">Membrane</keyword>
<evidence type="ECO:0000313" key="25">
    <source>
        <dbReference type="Proteomes" id="UP000789390"/>
    </source>
</evidence>
<evidence type="ECO:0000256" key="19">
    <source>
        <dbReference type="ARBA" id="ARBA00066812"/>
    </source>
</evidence>
<comment type="subcellular location">
    <subcellularLocation>
        <location evidence="3">Endoplasmic reticulum membrane</location>
        <topology evidence="3">Single-pass type II membrane protein</topology>
    </subcellularLocation>
    <subcellularLocation>
        <location evidence="2">Golgi apparatus</location>
    </subcellularLocation>
</comment>
<evidence type="ECO:0000256" key="4">
    <source>
        <dbReference type="ARBA" id="ARBA00005093"/>
    </source>
</evidence>
<keyword evidence="16" id="KW-0325">Glycoprotein</keyword>
<dbReference type="PANTHER" id="PTHR48261:SF4">
    <property type="entry name" value="EXOSTOSIN LIKE GLYCOSYLTRANSFERASE 3"/>
    <property type="match status" value="1"/>
</dbReference>
<keyword evidence="25" id="KW-1185">Reference proteome</keyword>
<evidence type="ECO:0000256" key="11">
    <source>
        <dbReference type="ARBA" id="ARBA00022968"/>
    </source>
</evidence>
<keyword evidence="11" id="KW-0735">Signal-anchor</keyword>
<evidence type="ECO:0000256" key="8">
    <source>
        <dbReference type="ARBA" id="ARBA00022692"/>
    </source>
</evidence>
<name>A0A8J2WR18_9CRUS</name>
<evidence type="ECO:0000256" key="10">
    <source>
        <dbReference type="ARBA" id="ARBA00022824"/>
    </source>
</evidence>